<proteinExistence type="predicted"/>
<gene>
    <name evidence="1" type="ORF">Dasosvirus5_7</name>
</gene>
<reference evidence="1" key="1">
    <citation type="submission" date="2018-10" db="EMBL/GenBank/DDBJ databases">
        <title>Hidden diversity of soil giant viruses.</title>
        <authorList>
            <person name="Schulz F."/>
            <person name="Alteio L."/>
            <person name="Goudeau D."/>
            <person name="Ryan E.M."/>
            <person name="Malmstrom R.R."/>
            <person name="Blanchard J."/>
            <person name="Woyke T."/>
        </authorList>
    </citation>
    <scope>NUCLEOTIDE SEQUENCE</scope>
    <source>
        <strain evidence="1">DSV1</strain>
    </source>
</reference>
<evidence type="ECO:0000313" key="1">
    <source>
        <dbReference type="EMBL" id="AYV77528.1"/>
    </source>
</evidence>
<name>A0A3G4ZRJ5_9VIRU</name>
<sequence length="919" mass="107874">MDDLHDFITIGVKEEHLVEQNTTLKDDVMVNPFFVGLDGGSLMKFDSRYIFGNYQTIYIMCLGAQQTNQFVDMRLFDQIVDRKILQDICSRFELIEANVSLLRNSEIKRKASLVTARILNIMFPNTHKFNPTEIVVPMYELSSENTKLYIEMNGCSESKDAKQLQKVFSIAQYYNKKYIAPTNQYITSLLSSIRGSDYWQNKKNTQFNMNEVFSQRTLQFDIVKKVGGDGKVFKNPVKNPINNETKDIKNQNFSGEFLDNENIIDDSKYEQKKSKIIKAEYLNIYQALKMSDKRTFYATIDKGQFPYTKESLVDLFGSISNEKYRIQLLNQLLVSKDYCHLVVNNKTLLNNLNGLFEKYKPLYMYLFGYAWTTLYLEESIFNTRTTKKHRYVFDIDTANELPIFPFSMQNIHHNPYVSLLLSSDLINSDTNCMSIMALQDCKKHYGICDKKEAQRRFNVFTSGRADKNIFSDMNPKTISVSGSVMPACLQRYNPLVDICSSDDMSYEDRWNTYFLHYYGYSDIDVMVGANTMIEYIRNLSEFMTVLTKNLECNRENIKIVPDKKMCVVVTRHFFEECINDVNLELSTQYDEKSLRSIFTKSADGPDDDHNSVHTVQTTPAMRQYFYVDYVREKNEMVKKWRTHQQKSDVQFDKEMLDAYNTVTTEPEILMKIVDYDISQANLVRKDWEIYYFLNDFRSEEEQVPPEQNYLVYKFSESIKYKICCEKLKRCIEIFKVNPVDPFNTVARFHLPCVRAYYQGENFYMIPSFITAMMTFINVDYKYFAGIRNPIEIVNKYRMRGYSVILNTNEKKCMMEYNKTITDKNQLMFHVNEDKDFFGPKNLNDKIYKPAIYTMGVPEQGFYNADKNQYIRTIDDLSKYYKDNHGFDNSKCPINLFNFTAISKNGDINPLQMWVAQAIV</sequence>
<accession>A0A3G4ZRJ5</accession>
<protein>
    <submittedName>
        <fullName evidence="1">Uncharacterized protein</fullName>
    </submittedName>
</protein>
<organism evidence="1">
    <name type="scientific">Dasosvirus sp</name>
    <dbReference type="NCBI Taxonomy" id="2487764"/>
    <lineage>
        <taxon>Viruses</taxon>
        <taxon>Varidnaviria</taxon>
        <taxon>Bamfordvirae</taxon>
        <taxon>Nucleocytoviricota</taxon>
        <taxon>Megaviricetes</taxon>
        <taxon>Imitervirales</taxon>
        <taxon>Mimiviridae</taxon>
        <taxon>Klosneuvirinae</taxon>
    </lineage>
</organism>
<dbReference type="EMBL" id="MK072046">
    <property type="protein sequence ID" value="AYV77528.1"/>
    <property type="molecule type" value="Genomic_DNA"/>
</dbReference>